<dbReference type="Gene3D" id="1.25.40.10">
    <property type="entry name" value="Tetratricopeptide repeat domain"/>
    <property type="match status" value="2"/>
</dbReference>
<evidence type="ECO:0000256" key="1">
    <source>
        <dbReference type="SAM" id="MobiDB-lite"/>
    </source>
</evidence>
<dbReference type="SUPFAM" id="SSF48452">
    <property type="entry name" value="TPR-like"/>
    <property type="match status" value="3"/>
</dbReference>
<dbReference type="InterPro" id="IPR027417">
    <property type="entry name" value="P-loop_NTPase"/>
</dbReference>
<dbReference type="NCBIfam" id="NF040586">
    <property type="entry name" value="FxSxx_TPR"/>
    <property type="match status" value="1"/>
</dbReference>
<organism evidence="3 4">
    <name type="scientific">Trichoderma arundinaceum</name>
    <dbReference type="NCBI Taxonomy" id="490622"/>
    <lineage>
        <taxon>Eukaryota</taxon>
        <taxon>Fungi</taxon>
        <taxon>Dikarya</taxon>
        <taxon>Ascomycota</taxon>
        <taxon>Pezizomycotina</taxon>
        <taxon>Sordariomycetes</taxon>
        <taxon>Hypocreomycetidae</taxon>
        <taxon>Hypocreales</taxon>
        <taxon>Hypocreaceae</taxon>
        <taxon>Trichoderma</taxon>
    </lineage>
</organism>
<sequence>MAQHPAISFGIQNHGSQVGVNYGTMNIDFHSIHEHPETPPQPFPSIPFRRDPDFVQRGDVLDRIDQCCSEPAGRVALLGLGGVGKSHLAIEYAHRIAAASNDLWVFWIHAATQARVEEGFRIIADTVKLAGRMQPKANIPLLVQNWLSNEGNGRWIIVLDSADNGEVLYGADWTGCDQRPLATYLPQSRNGSVIVTTRSRDVAYKISGSNKNIIEVGPMAQTDALNLLENKLGLVSNVDMANKLIQALDYIPLAISQAAAYIQARAPRSSIQKYLAKLQESDHRMIKILEHDAGDKWRDGIASSAVISTWQVSFTYIRSQRPSAADLLSLMSFFDRQGIPERVLNPPRKTPYTTTQGSHSDETGDSDSEGSDSSSNSDLHSDSSSDNDGGFEEDILMLRNFCLVGVNEEGDKFEMHRLVQLSIKAWLKQIKQHDIFKQLYIERMAASFPIGEYENWATCQDLFAHIQVALDYRPNEDRLEEWATLCYNGATYARLQGRYEIAERMAGKSRKAREKKFGKDDILTLESISSLARVLSDKGEWEEAEKLDVQVMEARKIKLGADHPDTLTSMNNLALTYSNQGRWEEAEKLGLQVMEMSKIKLGADHPYTLTSMGNLALTYSKQGRWEDTEKLEVQVMEMSKIKLGADHPYTLTKMGNLALTYSNQGRWEEAEKLGVQVMEMSKIKLGADHPSTLTSMGNLASTYLNQGRWEDAEKLEVQVMEMSKIKLGADHPGTLTSMANLASTYLNQ</sequence>
<dbReference type="PRINTS" id="PR00381">
    <property type="entry name" value="KINESINLIGHT"/>
</dbReference>
<dbReference type="Pfam" id="PF13374">
    <property type="entry name" value="TPR_10"/>
    <property type="match status" value="2"/>
</dbReference>
<dbReference type="EMBL" id="PXOA01000368">
    <property type="protein sequence ID" value="RFU76226.1"/>
    <property type="molecule type" value="Genomic_DNA"/>
</dbReference>
<reference evidence="3 4" key="1">
    <citation type="journal article" date="2018" name="PLoS Pathog.">
        <title>Evolution of structural diversity of trichothecenes, a family of toxins produced by plant pathogenic and entomopathogenic fungi.</title>
        <authorList>
            <person name="Proctor R.H."/>
            <person name="McCormick S.P."/>
            <person name="Kim H.S."/>
            <person name="Cardoza R.E."/>
            <person name="Stanley A.M."/>
            <person name="Lindo L."/>
            <person name="Kelly A."/>
            <person name="Brown D.W."/>
            <person name="Lee T."/>
            <person name="Vaughan M.M."/>
            <person name="Alexander N.J."/>
            <person name="Busman M."/>
            <person name="Gutierrez S."/>
        </authorList>
    </citation>
    <scope>NUCLEOTIDE SEQUENCE [LARGE SCALE GENOMIC DNA]</scope>
    <source>
        <strain evidence="3 4">IBT 40837</strain>
    </source>
</reference>
<comment type="caution">
    <text evidence="3">The sequence shown here is derived from an EMBL/GenBank/DDBJ whole genome shotgun (WGS) entry which is preliminary data.</text>
</comment>
<dbReference type="InterPro" id="IPR011990">
    <property type="entry name" value="TPR-like_helical_dom_sf"/>
</dbReference>
<dbReference type="SUPFAM" id="SSF52540">
    <property type="entry name" value="P-loop containing nucleoside triphosphate hydrolases"/>
    <property type="match status" value="1"/>
</dbReference>
<evidence type="ECO:0000313" key="3">
    <source>
        <dbReference type="EMBL" id="RFU76226.1"/>
    </source>
</evidence>
<dbReference type="PANTHER" id="PTHR46082:SF6">
    <property type="entry name" value="AAA+ ATPASE DOMAIN-CONTAINING PROTEIN-RELATED"/>
    <property type="match status" value="1"/>
</dbReference>
<dbReference type="STRING" id="490622.A0A395NJH1"/>
<dbReference type="Pfam" id="PF00931">
    <property type="entry name" value="NB-ARC"/>
    <property type="match status" value="1"/>
</dbReference>
<feature type="region of interest" description="Disordered" evidence="1">
    <location>
        <begin position="341"/>
        <end position="387"/>
    </location>
</feature>
<dbReference type="OrthoDB" id="626167at2759"/>
<name>A0A395NJH1_TRIAR</name>
<feature type="compositionally biased region" description="Low complexity" evidence="1">
    <location>
        <begin position="371"/>
        <end position="387"/>
    </location>
</feature>
<feature type="non-terminal residue" evidence="3">
    <location>
        <position position="748"/>
    </location>
</feature>
<dbReference type="Gene3D" id="3.40.50.300">
    <property type="entry name" value="P-loop containing nucleotide triphosphate hydrolases"/>
    <property type="match status" value="1"/>
</dbReference>
<gene>
    <name evidence="3" type="ORF">TARUN_6020</name>
</gene>
<dbReference type="PANTHER" id="PTHR46082">
    <property type="entry name" value="ATP/GTP-BINDING PROTEIN-RELATED"/>
    <property type="match status" value="1"/>
</dbReference>
<accession>A0A395NJH1</accession>
<evidence type="ECO:0000313" key="4">
    <source>
        <dbReference type="Proteomes" id="UP000266272"/>
    </source>
</evidence>
<keyword evidence="4" id="KW-1185">Reference proteome</keyword>
<proteinExistence type="predicted"/>
<dbReference type="Proteomes" id="UP000266272">
    <property type="component" value="Unassembled WGS sequence"/>
</dbReference>
<dbReference type="InterPro" id="IPR053137">
    <property type="entry name" value="NLR-like"/>
</dbReference>
<dbReference type="AlphaFoldDB" id="A0A395NJH1"/>
<dbReference type="Pfam" id="PF13424">
    <property type="entry name" value="TPR_12"/>
    <property type="match status" value="2"/>
</dbReference>
<evidence type="ECO:0000259" key="2">
    <source>
        <dbReference type="Pfam" id="PF00931"/>
    </source>
</evidence>
<dbReference type="GO" id="GO:0043531">
    <property type="term" value="F:ADP binding"/>
    <property type="evidence" value="ECO:0007669"/>
    <property type="project" value="InterPro"/>
</dbReference>
<feature type="domain" description="NB-ARC" evidence="2">
    <location>
        <begin position="72"/>
        <end position="231"/>
    </location>
</feature>
<dbReference type="InterPro" id="IPR002182">
    <property type="entry name" value="NB-ARC"/>
</dbReference>
<protein>
    <submittedName>
        <fullName evidence="3">Tpr domain</fullName>
    </submittedName>
</protein>